<dbReference type="Proteomes" id="UP000824120">
    <property type="component" value="Chromosome 4"/>
</dbReference>
<dbReference type="EMBL" id="JACXVP010000004">
    <property type="protein sequence ID" value="KAG5610551.1"/>
    <property type="molecule type" value="Genomic_DNA"/>
</dbReference>
<reference evidence="1 2" key="1">
    <citation type="submission" date="2020-09" db="EMBL/GenBank/DDBJ databases">
        <title>De no assembly of potato wild relative species, Solanum commersonii.</title>
        <authorList>
            <person name="Cho K."/>
        </authorList>
    </citation>
    <scope>NUCLEOTIDE SEQUENCE [LARGE SCALE GENOMIC DNA]</scope>
    <source>
        <strain evidence="1">LZ3.2</strain>
        <tissue evidence="1">Leaf</tissue>
    </source>
</reference>
<gene>
    <name evidence="1" type="ORF">H5410_021832</name>
</gene>
<dbReference type="AlphaFoldDB" id="A0A9J5ZF32"/>
<evidence type="ECO:0000313" key="2">
    <source>
        <dbReference type="Proteomes" id="UP000824120"/>
    </source>
</evidence>
<sequence length="89" mass="10596">MVIIKRGWSEFLKDNKIASDETRPFKLIRGHMFNVLQTCNLFARVLNFRYLHKLSSYNYKYMYSTSALDQITIRNMLEDEQPSGLNKDK</sequence>
<evidence type="ECO:0000313" key="1">
    <source>
        <dbReference type="EMBL" id="KAG5610551.1"/>
    </source>
</evidence>
<keyword evidence="2" id="KW-1185">Reference proteome</keyword>
<proteinExistence type="predicted"/>
<protein>
    <submittedName>
        <fullName evidence="1">Uncharacterized protein</fullName>
    </submittedName>
</protein>
<comment type="caution">
    <text evidence="1">The sequence shown here is derived from an EMBL/GenBank/DDBJ whole genome shotgun (WGS) entry which is preliminary data.</text>
</comment>
<name>A0A9J5ZF32_SOLCO</name>
<organism evidence="1 2">
    <name type="scientific">Solanum commersonii</name>
    <name type="common">Commerson's wild potato</name>
    <name type="synonym">Commerson's nightshade</name>
    <dbReference type="NCBI Taxonomy" id="4109"/>
    <lineage>
        <taxon>Eukaryota</taxon>
        <taxon>Viridiplantae</taxon>
        <taxon>Streptophyta</taxon>
        <taxon>Embryophyta</taxon>
        <taxon>Tracheophyta</taxon>
        <taxon>Spermatophyta</taxon>
        <taxon>Magnoliopsida</taxon>
        <taxon>eudicotyledons</taxon>
        <taxon>Gunneridae</taxon>
        <taxon>Pentapetalae</taxon>
        <taxon>asterids</taxon>
        <taxon>lamiids</taxon>
        <taxon>Solanales</taxon>
        <taxon>Solanaceae</taxon>
        <taxon>Solanoideae</taxon>
        <taxon>Solaneae</taxon>
        <taxon>Solanum</taxon>
    </lineage>
</organism>
<accession>A0A9J5ZF32</accession>